<organism evidence="7 8">
    <name type="scientific">Variovorax paradoxus</name>
    <dbReference type="NCBI Taxonomy" id="34073"/>
    <lineage>
        <taxon>Bacteria</taxon>
        <taxon>Pseudomonadati</taxon>
        <taxon>Pseudomonadota</taxon>
        <taxon>Betaproteobacteria</taxon>
        <taxon>Burkholderiales</taxon>
        <taxon>Comamonadaceae</taxon>
        <taxon>Variovorax</taxon>
    </lineage>
</organism>
<dbReference type="Pfam" id="PF13442">
    <property type="entry name" value="Cytochrome_CBB3"/>
    <property type="match status" value="1"/>
</dbReference>
<keyword evidence="2 4" id="KW-0479">Metal-binding</keyword>
<evidence type="ECO:0000313" key="7">
    <source>
        <dbReference type="EMBL" id="MDP9968968.1"/>
    </source>
</evidence>
<dbReference type="GO" id="GO:0009055">
    <property type="term" value="F:electron transfer activity"/>
    <property type="evidence" value="ECO:0007669"/>
    <property type="project" value="InterPro"/>
</dbReference>
<protein>
    <submittedName>
        <fullName evidence="7">Mono/diheme cytochrome c family protein</fullName>
    </submittedName>
</protein>
<feature type="signal peptide" evidence="5">
    <location>
        <begin position="1"/>
        <end position="22"/>
    </location>
</feature>
<accession>A0AAW8E874</accession>
<keyword evidence="5" id="KW-0732">Signal</keyword>
<evidence type="ECO:0000256" key="5">
    <source>
        <dbReference type="SAM" id="SignalP"/>
    </source>
</evidence>
<evidence type="ECO:0000256" key="3">
    <source>
        <dbReference type="ARBA" id="ARBA00023004"/>
    </source>
</evidence>
<dbReference type="RefSeq" id="WP_307591629.1">
    <property type="nucleotide sequence ID" value="NZ_JAUSRV010000001.1"/>
</dbReference>
<dbReference type="GO" id="GO:0020037">
    <property type="term" value="F:heme binding"/>
    <property type="evidence" value="ECO:0007669"/>
    <property type="project" value="InterPro"/>
</dbReference>
<dbReference type="PROSITE" id="PS51007">
    <property type="entry name" value="CYTC"/>
    <property type="match status" value="1"/>
</dbReference>
<evidence type="ECO:0000313" key="8">
    <source>
        <dbReference type="Proteomes" id="UP001224845"/>
    </source>
</evidence>
<dbReference type="InterPro" id="IPR036909">
    <property type="entry name" value="Cyt_c-like_dom_sf"/>
</dbReference>
<keyword evidence="1 4" id="KW-0349">Heme</keyword>
<gene>
    <name evidence="7" type="ORF">J2W39_000191</name>
</gene>
<feature type="chain" id="PRO_5043936556" evidence="5">
    <location>
        <begin position="23"/>
        <end position="111"/>
    </location>
</feature>
<dbReference type="SUPFAM" id="SSF46626">
    <property type="entry name" value="Cytochrome c"/>
    <property type="match status" value="1"/>
</dbReference>
<dbReference type="EMBL" id="JAUSRV010000001">
    <property type="protein sequence ID" value="MDP9968968.1"/>
    <property type="molecule type" value="Genomic_DNA"/>
</dbReference>
<evidence type="ECO:0000256" key="1">
    <source>
        <dbReference type="ARBA" id="ARBA00022617"/>
    </source>
</evidence>
<evidence type="ECO:0000256" key="4">
    <source>
        <dbReference type="PROSITE-ProRule" id="PRU00433"/>
    </source>
</evidence>
<feature type="domain" description="Cytochrome c" evidence="6">
    <location>
        <begin position="27"/>
        <end position="107"/>
    </location>
</feature>
<dbReference type="GO" id="GO:0046872">
    <property type="term" value="F:metal ion binding"/>
    <property type="evidence" value="ECO:0007669"/>
    <property type="project" value="UniProtKB-KW"/>
</dbReference>
<dbReference type="AlphaFoldDB" id="A0AAW8E874"/>
<evidence type="ECO:0000259" key="6">
    <source>
        <dbReference type="PROSITE" id="PS51007"/>
    </source>
</evidence>
<reference evidence="7" key="1">
    <citation type="submission" date="2023-07" db="EMBL/GenBank/DDBJ databases">
        <title>Sorghum-associated microbial communities from plants grown in Nebraska, USA.</title>
        <authorList>
            <person name="Schachtman D."/>
        </authorList>
    </citation>
    <scope>NUCLEOTIDE SEQUENCE</scope>
    <source>
        <strain evidence="7">DS3315</strain>
    </source>
</reference>
<comment type="caution">
    <text evidence="7">The sequence shown here is derived from an EMBL/GenBank/DDBJ whole genome shotgun (WGS) entry which is preliminary data.</text>
</comment>
<evidence type="ECO:0000256" key="2">
    <source>
        <dbReference type="ARBA" id="ARBA00022723"/>
    </source>
</evidence>
<dbReference type="InterPro" id="IPR009056">
    <property type="entry name" value="Cyt_c-like_dom"/>
</dbReference>
<dbReference type="Proteomes" id="UP001224845">
    <property type="component" value="Unassembled WGS sequence"/>
</dbReference>
<dbReference type="Gene3D" id="1.10.760.10">
    <property type="entry name" value="Cytochrome c-like domain"/>
    <property type="match status" value="1"/>
</dbReference>
<sequence>MKSHYLQAAACLGLLVTLPTVAADEASQFALGKKLFMQSSQPACVLCHTLKDADATGAVGPVLDELKPDALRVAKALRDGIGQMPSYKASLSEAQILALAKYVSKASGAAK</sequence>
<keyword evidence="3 4" id="KW-0408">Iron</keyword>
<proteinExistence type="predicted"/>
<name>A0AAW8E874_VARPD</name>